<dbReference type="InterPro" id="IPR041796">
    <property type="entry name" value="Mre11_N"/>
</dbReference>
<organism evidence="5">
    <name type="scientific">marine metagenome</name>
    <dbReference type="NCBI Taxonomy" id="408172"/>
    <lineage>
        <taxon>unclassified sequences</taxon>
        <taxon>metagenomes</taxon>
        <taxon>ecological metagenomes</taxon>
    </lineage>
</organism>
<gene>
    <name evidence="5" type="ORF">METZ01_LOCUS165381</name>
</gene>
<name>A0A382BH65_9ZZZZ</name>
<evidence type="ECO:0000256" key="1">
    <source>
        <dbReference type="ARBA" id="ARBA00022722"/>
    </source>
</evidence>
<sequence length="389" mass="44315">MAIRIVHCTDIHLDKFFNYGDPAKGERRRRDVEANFVQIVDYAIKQKADIFLLSGDIFDKVKPSNSIRSFLANQVKRLSDAGIQNFAIGGNHDAPKMGNETLAIDILQATGIAHVFSDSETFQEKIITVGQEKVQVIGKSYFIKNQSQNPFKNFNISKKADYLICLLHGTLIGMNVSPSNPHITQYNPFGTEDINSKIDYLALGHFHNYFERTKGNTTICNPGSIEILTWSEAPDEKKFVFVELDGDNCKIKPVTLQARDYETKEIKLDTKITDITHHIIDKIKPIENKEKILRIKTDGIISMDAQKKFRISDLKREADRLFFNVDFDWGHEIEGIGPVFLGKMDNPTKTFEKYFDKLIGNEIDGDKKKFLQKAKQTGLQYLGETNDIQ</sequence>
<dbReference type="Gene3D" id="3.60.21.10">
    <property type="match status" value="1"/>
</dbReference>
<protein>
    <recommendedName>
        <fullName evidence="4">Calcineurin-like phosphoesterase domain-containing protein</fullName>
    </recommendedName>
</protein>
<dbReference type="InterPro" id="IPR004843">
    <property type="entry name" value="Calcineurin-like_PHP"/>
</dbReference>
<dbReference type="Pfam" id="PF00149">
    <property type="entry name" value="Metallophos"/>
    <property type="match status" value="1"/>
</dbReference>
<accession>A0A382BH65</accession>
<feature type="domain" description="Calcineurin-like phosphoesterase" evidence="4">
    <location>
        <begin position="3"/>
        <end position="209"/>
    </location>
</feature>
<dbReference type="SUPFAM" id="SSF56300">
    <property type="entry name" value="Metallo-dependent phosphatases"/>
    <property type="match status" value="1"/>
</dbReference>
<evidence type="ECO:0000259" key="4">
    <source>
        <dbReference type="Pfam" id="PF00149"/>
    </source>
</evidence>
<keyword evidence="3" id="KW-0269">Exonuclease</keyword>
<keyword evidence="2" id="KW-0378">Hydrolase</keyword>
<evidence type="ECO:0000256" key="2">
    <source>
        <dbReference type="ARBA" id="ARBA00022801"/>
    </source>
</evidence>
<proteinExistence type="predicted"/>
<evidence type="ECO:0000313" key="5">
    <source>
        <dbReference type="EMBL" id="SVB12527.1"/>
    </source>
</evidence>
<dbReference type="PANTHER" id="PTHR30337">
    <property type="entry name" value="COMPONENT OF ATP-DEPENDENT DSDNA EXONUCLEASE"/>
    <property type="match status" value="1"/>
</dbReference>
<dbReference type="InterPro" id="IPR029052">
    <property type="entry name" value="Metallo-depent_PP-like"/>
</dbReference>
<dbReference type="InterPro" id="IPR050535">
    <property type="entry name" value="DNA_Repair-Maintenance_Comp"/>
</dbReference>
<dbReference type="AlphaFoldDB" id="A0A382BH65"/>
<evidence type="ECO:0000256" key="3">
    <source>
        <dbReference type="ARBA" id="ARBA00022839"/>
    </source>
</evidence>
<keyword evidence="1" id="KW-0540">Nuclease</keyword>
<dbReference type="CDD" id="cd00840">
    <property type="entry name" value="MPP_Mre11_N"/>
    <property type="match status" value="1"/>
</dbReference>
<dbReference type="EMBL" id="UINC01029579">
    <property type="protein sequence ID" value="SVB12527.1"/>
    <property type="molecule type" value="Genomic_DNA"/>
</dbReference>
<reference evidence="5" key="1">
    <citation type="submission" date="2018-05" db="EMBL/GenBank/DDBJ databases">
        <authorList>
            <person name="Lanie J.A."/>
            <person name="Ng W.-L."/>
            <person name="Kazmierczak K.M."/>
            <person name="Andrzejewski T.M."/>
            <person name="Davidsen T.M."/>
            <person name="Wayne K.J."/>
            <person name="Tettelin H."/>
            <person name="Glass J.I."/>
            <person name="Rusch D."/>
            <person name="Podicherti R."/>
            <person name="Tsui H.-C.T."/>
            <person name="Winkler M.E."/>
        </authorList>
    </citation>
    <scope>NUCLEOTIDE SEQUENCE</scope>
</reference>
<dbReference type="PANTHER" id="PTHR30337:SF0">
    <property type="entry name" value="NUCLEASE SBCCD SUBUNIT D"/>
    <property type="match status" value="1"/>
</dbReference>
<dbReference type="GO" id="GO:0004527">
    <property type="term" value="F:exonuclease activity"/>
    <property type="evidence" value="ECO:0007669"/>
    <property type="project" value="UniProtKB-KW"/>
</dbReference>